<protein>
    <submittedName>
        <fullName evidence="4">Rho-related GTP-binding protein RhoC</fullName>
    </submittedName>
</protein>
<accession>A0A146KU95</accession>
<dbReference type="InterPro" id="IPR005225">
    <property type="entry name" value="Small_GTP-bd"/>
</dbReference>
<sequence>MDCFKAEPTRKKLVVYGDHDTGKTSLLIKFVTRMFPTEYVPPTIESVVVDMEVDGRRIELLLGEAEGYSTLYKLARVALQEVDVVLMCFSLTSASSFDSMPTLVHRVKQYGLHNAPIVMVGTKNDEQLNRVITFEKGLEMAKSVNAFRYVECSAKTEEGVSEVFETAVRSVVAKRGRLSASFFKNRDSRGTDGPAGGKEKRKRWSHIF</sequence>
<proteinExistence type="predicted"/>
<dbReference type="NCBIfam" id="TIGR00231">
    <property type="entry name" value="small_GTP"/>
    <property type="match status" value="1"/>
</dbReference>
<reference evidence="4" key="1">
    <citation type="journal article" date="2016" name="Gigascience">
        <title>De novo construction of an expanded transcriptome assembly for the western tarnished plant bug, Lygus hesperus.</title>
        <authorList>
            <person name="Tassone E.E."/>
            <person name="Geib S.M."/>
            <person name="Hall B."/>
            <person name="Fabrick J.A."/>
            <person name="Brent C.S."/>
            <person name="Hull J.J."/>
        </authorList>
    </citation>
    <scope>NUCLEOTIDE SEQUENCE</scope>
</reference>
<dbReference type="GO" id="GO:0003924">
    <property type="term" value="F:GTPase activity"/>
    <property type="evidence" value="ECO:0007669"/>
    <property type="project" value="InterPro"/>
</dbReference>
<dbReference type="GO" id="GO:0035099">
    <property type="term" value="P:hemocyte migration"/>
    <property type="evidence" value="ECO:0007669"/>
    <property type="project" value="UniProtKB-ARBA"/>
</dbReference>
<dbReference type="PROSITE" id="PS51421">
    <property type="entry name" value="RAS"/>
    <property type="match status" value="1"/>
</dbReference>
<dbReference type="InterPro" id="IPR003578">
    <property type="entry name" value="Small_GTPase_Rho"/>
</dbReference>
<feature type="compositionally biased region" description="Basic residues" evidence="3">
    <location>
        <begin position="199"/>
        <end position="208"/>
    </location>
</feature>
<keyword evidence="2" id="KW-0342">GTP-binding</keyword>
<dbReference type="PANTHER" id="PTHR24072">
    <property type="entry name" value="RHO FAMILY GTPASE"/>
    <property type="match status" value="1"/>
</dbReference>
<dbReference type="SMART" id="SM00173">
    <property type="entry name" value="RAS"/>
    <property type="match status" value="1"/>
</dbReference>
<organism evidence="4">
    <name type="scientific">Lygus hesperus</name>
    <name type="common">Western plant bug</name>
    <dbReference type="NCBI Taxonomy" id="30085"/>
    <lineage>
        <taxon>Eukaryota</taxon>
        <taxon>Metazoa</taxon>
        <taxon>Ecdysozoa</taxon>
        <taxon>Arthropoda</taxon>
        <taxon>Hexapoda</taxon>
        <taxon>Insecta</taxon>
        <taxon>Pterygota</taxon>
        <taxon>Neoptera</taxon>
        <taxon>Paraneoptera</taxon>
        <taxon>Hemiptera</taxon>
        <taxon>Heteroptera</taxon>
        <taxon>Panheteroptera</taxon>
        <taxon>Cimicomorpha</taxon>
        <taxon>Miridae</taxon>
        <taxon>Mirini</taxon>
        <taxon>Lygus</taxon>
    </lineage>
</organism>
<feature type="region of interest" description="Disordered" evidence="3">
    <location>
        <begin position="185"/>
        <end position="208"/>
    </location>
</feature>
<keyword evidence="1" id="KW-0547">Nucleotide-binding</keyword>
<gene>
    <name evidence="4" type="primary">RHOC_1</name>
    <name evidence="4" type="ORF">g.39813</name>
</gene>
<dbReference type="SMART" id="SM00174">
    <property type="entry name" value="RHO"/>
    <property type="match status" value="1"/>
</dbReference>
<dbReference type="EMBL" id="GDHC01019902">
    <property type="protein sequence ID" value="JAP98726.1"/>
    <property type="molecule type" value="Transcribed_RNA"/>
</dbReference>
<dbReference type="PROSITE" id="PS51419">
    <property type="entry name" value="RAB"/>
    <property type="match status" value="1"/>
</dbReference>
<dbReference type="PROSITE" id="PS51420">
    <property type="entry name" value="RHO"/>
    <property type="match status" value="1"/>
</dbReference>
<dbReference type="GO" id="GO:0035006">
    <property type="term" value="P:melanization defense response"/>
    <property type="evidence" value="ECO:0007669"/>
    <property type="project" value="UniProtKB-ARBA"/>
</dbReference>
<evidence type="ECO:0000256" key="3">
    <source>
        <dbReference type="SAM" id="MobiDB-lite"/>
    </source>
</evidence>
<dbReference type="Gene3D" id="3.40.50.300">
    <property type="entry name" value="P-loop containing nucleotide triphosphate hydrolases"/>
    <property type="match status" value="1"/>
</dbReference>
<dbReference type="AlphaFoldDB" id="A0A146KU95"/>
<dbReference type="GO" id="GO:0007264">
    <property type="term" value="P:small GTPase-mediated signal transduction"/>
    <property type="evidence" value="ECO:0007669"/>
    <property type="project" value="InterPro"/>
</dbReference>
<dbReference type="InterPro" id="IPR027417">
    <property type="entry name" value="P-loop_NTPase"/>
</dbReference>
<evidence type="ECO:0000256" key="2">
    <source>
        <dbReference type="ARBA" id="ARBA00023134"/>
    </source>
</evidence>
<name>A0A146KU95_LYGHE</name>
<dbReference type="PRINTS" id="PR00449">
    <property type="entry name" value="RASTRNSFRMNG"/>
</dbReference>
<evidence type="ECO:0000313" key="4">
    <source>
        <dbReference type="EMBL" id="JAP98726.1"/>
    </source>
</evidence>
<dbReference type="Pfam" id="PF00071">
    <property type="entry name" value="Ras"/>
    <property type="match status" value="1"/>
</dbReference>
<evidence type="ECO:0000256" key="1">
    <source>
        <dbReference type="ARBA" id="ARBA00022741"/>
    </source>
</evidence>
<dbReference type="SMART" id="SM00175">
    <property type="entry name" value="RAB"/>
    <property type="match status" value="1"/>
</dbReference>
<dbReference type="SUPFAM" id="SSF52540">
    <property type="entry name" value="P-loop containing nucleoside triphosphate hydrolases"/>
    <property type="match status" value="1"/>
</dbReference>
<dbReference type="GO" id="GO:0001667">
    <property type="term" value="P:ameboidal-type cell migration"/>
    <property type="evidence" value="ECO:0007669"/>
    <property type="project" value="UniProtKB-ARBA"/>
</dbReference>
<dbReference type="CDD" id="cd00157">
    <property type="entry name" value="Rho"/>
    <property type="match status" value="1"/>
</dbReference>
<dbReference type="InterPro" id="IPR001806">
    <property type="entry name" value="Small_GTPase"/>
</dbReference>
<dbReference type="GO" id="GO:0022412">
    <property type="term" value="P:cellular process involved in reproduction in multicellular organism"/>
    <property type="evidence" value="ECO:0007669"/>
    <property type="project" value="UniProtKB-ARBA"/>
</dbReference>
<dbReference type="GO" id="GO:0005525">
    <property type="term" value="F:GTP binding"/>
    <property type="evidence" value="ECO:0007669"/>
    <property type="project" value="UniProtKB-KW"/>
</dbReference>
<dbReference type="GO" id="GO:0003006">
    <property type="term" value="P:developmental process involved in reproduction"/>
    <property type="evidence" value="ECO:0007669"/>
    <property type="project" value="UniProtKB-ARBA"/>
</dbReference>